<keyword evidence="7" id="KW-1185">Reference proteome</keyword>
<dbReference type="Proteomes" id="UP000406256">
    <property type="component" value="Unassembled WGS sequence"/>
</dbReference>
<feature type="chain" id="PRO_5022861167" evidence="4">
    <location>
        <begin position="33"/>
        <end position="306"/>
    </location>
</feature>
<dbReference type="Pfam" id="PF00497">
    <property type="entry name" value="SBP_bac_3"/>
    <property type="match status" value="1"/>
</dbReference>
<dbReference type="SMART" id="SM00062">
    <property type="entry name" value="PBPb"/>
    <property type="match status" value="1"/>
</dbReference>
<keyword evidence="3 4" id="KW-0732">Signal</keyword>
<sequence>MKHTSAVNSYRRHGLAIALCGALAAVGLPAMASDQDSPTLDKIRANGIITVGYRESSVPFSYLGASGKPVGFSLALCERVIDRLKTELRMPALRTTFMPVTPANRTALIQNGTVDLECGNTSVTEERARQVGFSLPVFFSQLTWLMQPDITDVDQLKGKVVVVTAGALSLSVVTRVSNERGLDLKIVQPKDHAESFLMLQSGRAAAWLDDDIVEAGHTATANPRKAFRQQKVPNGAYPYAFMLRKGDERFKSFVDGVIADDMASGAFAQLYRTWFEQPIEPKGVNLALPMSDTLKARVSMVQARKP</sequence>
<evidence type="ECO:0000256" key="3">
    <source>
        <dbReference type="ARBA" id="ARBA00022729"/>
    </source>
</evidence>
<protein>
    <submittedName>
        <fullName evidence="6">ABC transporter</fullName>
    </submittedName>
</protein>
<evidence type="ECO:0000256" key="2">
    <source>
        <dbReference type="ARBA" id="ARBA00022448"/>
    </source>
</evidence>
<dbReference type="InterPro" id="IPR001638">
    <property type="entry name" value="Solute-binding_3/MltF_N"/>
</dbReference>
<comment type="similarity">
    <text evidence="1">Belongs to the bacterial solute-binding protein 3 family.</text>
</comment>
<dbReference type="InterPro" id="IPR051455">
    <property type="entry name" value="Bact_solute-bind_prot3"/>
</dbReference>
<evidence type="ECO:0000313" key="6">
    <source>
        <dbReference type="EMBL" id="VVE21767.1"/>
    </source>
</evidence>
<dbReference type="RefSeq" id="WP_150669767.1">
    <property type="nucleotide sequence ID" value="NZ_CABPSB010000011.1"/>
</dbReference>
<feature type="signal peptide" evidence="4">
    <location>
        <begin position="1"/>
        <end position="32"/>
    </location>
</feature>
<feature type="domain" description="Solute-binding protein family 3/N-terminal" evidence="5">
    <location>
        <begin position="48"/>
        <end position="278"/>
    </location>
</feature>
<name>A0A5E4W9T8_9BURK</name>
<proteinExistence type="inferred from homology"/>
<evidence type="ECO:0000256" key="4">
    <source>
        <dbReference type="SAM" id="SignalP"/>
    </source>
</evidence>
<evidence type="ECO:0000259" key="5">
    <source>
        <dbReference type="SMART" id="SM00062"/>
    </source>
</evidence>
<dbReference type="PANTHER" id="PTHR30085">
    <property type="entry name" value="AMINO ACID ABC TRANSPORTER PERMEASE"/>
    <property type="match status" value="1"/>
</dbReference>
<keyword evidence="2" id="KW-0813">Transport</keyword>
<gene>
    <name evidence="6" type="ORF">PAN31108_03167</name>
</gene>
<dbReference type="SUPFAM" id="SSF53850">
    <property type="entry name" value="Periplasmic binding protein-like II"/>
    <property type="match status" value="1"/>
</dbReference>
<reference evidence="6 7" key="1">
    <citation type="submission" date="2019-08" db="EMBL/GenBank/DDBJ databases">
        <authorList>
            <person name="Peeters C."/>
        </authorList>
    </citation>
    <scope>NUCLEOTIDE SEQUENCE [LARGE SCALE GENOMIC DNA]</scope>
    <source>
        <strain evidence="6 7">LMG 31108</strain>
    </source>
</reference>
<dbReference type="EMBL" id="CABPSB010000011">
    <property type="protein sequence ID" value="VVE21767.1"/>
    <property type="molecule type" value="Genomic_DNA"/>
</dbReference>
<dbReference type="CDD" id="cd13688">
    <property type="entry name" value="PBP2_GltI_DEBP"/>
    <property type="match status" value="1"/>
</dbReference>
<dbReference type="GO" id="GO:0006865">
    <property type="term" value="P:amino acid transport"/>
    <property type="evidence" value="ECO:0007669"/>
    <property type="project" value="TreeGrafter"/>
</dbReference>
<accession>A0A5E4W9T8</accession>
<dbReference type="GO" id="GO:0030288">
    <property type="term" value="C:outer membrane-bounded periplasmic space"/>
    <property type="evidence" value="ECO:0007669"/>
    <property type="project" value="TreeGrafter"/>
</dbReference>
<evidence type="ECO:0000256" key="1">
    <source>
        <dbReference type="ARBA" id="ARBA00010333"/>
    </source>
</evidence>
<dbReference type="PANTHER" id="PTHR30085:SF2">
    <property type="entry name" value="GLUTAMATE_ASPARTATE IMPORT SOLUTE-BINDING PROTEIN"/>
    <property type="match status" value="1"/>
</dbReference>
<evidence type="ECO:0000313" key="7">
    <source>
        <dbReference type="Proteomes" id="UP000406256"/>
    </source>
</evidence>
<organism evidence="6 7">
    <name type="scientific">Pandoraea anhela</name>
    <dbReference type="NCBI Taxonomy" id="2508295"/>
    <lineage>
        <taxon>Bacteria</taxon>
        <taxon>Pseudomonadati</taxon>
        <taxon>Pseudomonadota</taxon>
        <taxon>Betaproteobacteria</taxon>
        <taxon>Burkholderiales</taxon>
        <taxon>Burkholderiaceae</taxon>
        <taxon>Pandoraea</taxon>
    </lineage>
</organism>
<dbReference type="GO" id="GO:0005576">
    <property type="term" value="C:extracellular region"/>
    <property type="evidence" value="ECO:0007669"/>
    <property type="project" value="TreeGrafter"/>
</dbReference>
<dbReference type="AlphaFoldDB" id="A0A5E4W9T8"/>
<dbReference type="OrthoDB" id="7240770at2"/>
<dbReference type="Gene3D" id="3.40.190.10">
    <property type="entry name" value="Periplasmic binding protein-like II"/>
    <property type="match status" value="2"/>
</dbReference>